<evidence type="ECO:0000313" key="4">
    <source>
        <dbReference type="EMBL" id="KAH7638623.1"/>
    </source>
</evidence>
<dbReference type="PANTHER" id="PTHR24320">
    <property type="entry name" value="RETINOL DEHYDROGENASE"/>
    <property type="match status" value="1"/>
</dbReference>
<dbReference type="PRINTS" id="PR00081">
    <property type="entry name" value="GDHRDH"/>
</dbReference>
<organism evidence="4">
    <name type="scientific">Dermatophagoides farinae</name>
    <name type="common">American house dust mite</name>
    <dbReference type="NCBI Taxonomy" id="6954"/>
    <lineage>
        <taxon>Eukaryota</taxon>
        <taxon>Metazoa</taxon>
        <taxon>Ecdysozoa</taxon>
        <taxon>Arthropoda</taxon>
        <taxon>Chelicerata</taxon>
        <taxon>Arachnida</taxon>
        <taxon>Acari</taxon>
        <taxon>Acariformes</taxon>
        <taxon>Sarcoptiformes</taxon>
        <taxon>Astigmata</taxon>
        <taxon>Psoroptidia</taxon>
        <taxon>Analgoidea</taxon>
        <taxon>Pyroglyphidae</taxon>
        <taxon>Dermatophagoidinae</taxon>
        <taxon>Dermatophagoides</taxon>
    </lineage>
</organism>
<name>A0A9D4NUN3_DERFA</name>
<dbReference type="InterPro" id="IPR002347">
    <property type="entry name" value="SDR_fam"/>
</dbReference>
<sequence>MTELTISEPGFKDVWLRKFQIFINKFIFILWTGILIYAVGPYYSIRELFRHLQIFGFKKLDYSKEFGDIDLHGKICVITGGTRGIGMEVCRYLVGKNCQIITATSTLKDDANDMMIEQAKRKLITKIDPSLLSSNNRNQITLLPLDLSSMDSICNGGVMFVPFNITNDHFEQHMAINYYGHCLLIAKLLPLLSSTNEQQQQQQQPGRIIMVSSGAHHASFGIRLHDLNSMKLFSIYHSYCQSKLCQIMFTYQFNRWLLLNDQNVTINCLHPGMCRTGLMNAFNFIRYIWLIRESPLFRSAADGAETILFTTLSRKIETISGEYFEDCQRQRSSQLSYDLWMQKQLWQQTWNDLRTWLTNDEIEKFF</sequence>
<proteinExistence type="inferred from homology"/>
<reference evidence="4" key="2">
    <citation type="journal article" date="2021" name="World Allergy Organ. J.">
        <title>Chromosome-level assembly of Dermatophagoides farinae genome and transcriptome reveals two novel allergens Der f 37 and Der f 39.</title>
        <authorList>
            <person name="Chen J."/>
            <person name="Cai Z."/>
            <person name="Fan D."/>
            <person name="Hu J."/>
            <person name="Hou Y."/>
            <person name="He Y."/>
            <person name="Zhang Z."/>
            <person name="Zhao Z."/>
            <person name="Gao P."/>
            <person name="Hu W."/>
            <person name="Sun J."/>
            <person name="Li J."/>
            <person name="Ji K."/>
        </authorList>
    </citation>
    <scope>NUCLEOTIDE SEQUENCE</scope>
    <source>
        <strain evidence="4">JKM2019</strain>
    </source>
</reference>
<keyword evidence="2" id="KW-0560">Oxidoreductase</keyword>
<protein>
    <submittedName>
        <fullName evidence="4">Uncharacterized protein</fullName>
    </submittedName>
</protein>
<dbReference type="GO" id="GO:0016491">
    <property type="term" value="F:oxidoreductase activity"/>
    <property type="evidence" value="ECO:0007669"/>
    <property type="project" value="UniProtKB-KW"/>
</dbReference>
<dbReference type="PANTHER" id="PTHR24320:SF264">
    <property type="entry name" value="DEHYDROGENASE_REDUCTASE SDR FAMILY MEMBER ON CHROMOSOME X"/>
    <property type="match status" value="1"/>
</dbReference>
<comment type="caution">
    <text evidence="4">The sequence shown here is derived from an EMBL/GenBank/DDBJ whole genome shotgun (WGS) entry which is preliminary data.</text>
</comment>
<dbReference type="EMBL" id="SDOV01000007">
    <property type="protein sequence ID" value="KAH7638623.1"/>
    <property type="molecule type" value="Genomic_DNA"/>
</dbReference>
<gene>
    <name evidence="4" type="ORF">HUG17_2656</name>
</gene>
<keyword evidence="3" id="KW-1133">Transmembrane helix</keyword>
<comment type="similarity">
    <text evidence="1">Belongs to the short-chain dehydrogenases/reductases (SDR) family.</text>
</comment>
<dbReference type="Proteomes" id="UP000828236">
    <property type="component" value="Unassembled WGS sequence"/>
</dbReference>
<dbReference type="SUPFAM" id="SSF51735">
    <property type="entry name" value="NAD(P)-binding Rossmann-fold domains"/>
    <property type="match status" value="1"/>
</dbReference>
<dbReference type="Pfam" id="PF00106">
    <property type="entry name" value="adh_short"/>
    <property type="match status" value="1"/>
</dbReference>
<dbReference type="Gene3D" id="3.40.50.720">
    <property type="entry name" value="NAD(P)-binding Rossmann-like Domain"/>
    <property type="match status" value="1"/>
</dbReference>
<dbReference type="InterPro" id="IPR036291">
    <property type="entry name" value="NAD(P)-bd_dom_sf"/>
</dbReference>
<dbReference type="AlphaFoldDB" id="A0A9D4NUN3"/>
<keyword evidence="3" id="KW-0812">Transmembrane</keyword>
<keyword evidence="3" id="KW-0472">Membrane</keyword>
<evidence type="ECO:0000256" key="3">
    <source>
        <dbReference type="SAM" id="Phobius"/>
    </source>
</evidence>
<feature type="transmembrane region" description="Helical" evidence="3">
    <location>
        <begin position="21"/>
        <end position="43"/>
    </location>
</feature>
<reference evidence="4" key="1">
    <citation type="submission" date="2020-06" db="EMBL/GenBank/DDBJ databases">
        <authorList>
            <person name="Ji K."/>
            <person name="Li J."/>
        </authorList>
    </citation>
    <scope>NUCLEOTIDE SEQUENCE</scope>
    <source>
        <strain evidence="4">JKM2019</strain>
        <tissue evidence="4">Whole body</tissue>
    </source>
</reference>
<evidence type="ECO:0000256" key="1">
    <source>
        <dbReference type="ARBA" id="ARBA00006484"/>
    </source>
</evidence>
<evidence type="ECO:0000256" key="2">
    <source>
        <dbReference type="ARBA" id="ARBA00023002"/>
    </source>
</evidence>
<accession>A0A9D4NUN3</accession>